<dbReference type="Pfam" id="PF00400">
    <property type="entry name" value="WD40"/>
    <property type="match status" value="1"/>
</dbReference>
<dbReference type="Gene3D" id="2.130.10.10">
    <property type="entry name" value="YVTN repeat-like/Quinoprotein amine dehydrogenase"/>
    <property type="match status" value="1"/>
</dbReference>
<dbReference type="InterPro" id="IPR045139">
    <property type="entry name" value="Aladin"/>
</dbReference>
<dbReference type="AlphaFoldDB" id="A0A8H7ELP4"/>
<accession>A0A8H7ELP4</accession>
<dbReference type="InterPro" id="IPR001680">
    <property type="entry name" value="WD40_rpt"/>
</dbReference>
<protein>
    <submittedName>
        <fullName evidence="1">Uncharacterized protein</fullName>
    </submittedName>
</protein>
<keyword evidence="2" id="KW-1185">Reference proteome</keyword>
<dbReference type="SMART" id="SM00320">
    <property type="entry name" value="WD40"/>
    <property type="match status" value="3"/>
</dbReference>
<organism evidence="1 2">
    <name type="scientific">Apophysomyces ossiformis</name>
    <dbReference type="NCBI Taxonomy" id="679940"/>
    <lineage>
        <taxon>Eukaryota</taxon>
        <taxon>Fungi</taxon>
        <taxon>Fungi incertae sedis</taxon>
        <taxon>Mucoromycota</taxon>
        <taxon>Mucoromycotina</taxon>
        <taxon>Mucoromycetes</taxon>
        <taxon>Mucorales</taxon>
        <taxon>Mucorineae</taxon>
        <taxon>Mucoraceae</taxon>
        <taxon>Apophysomyces</taxon>
    </lineage>
</organism>
<evidence type="ECO:0000313" key="2">
    <source>
        <dbReference type="Proteomes" id="UP000605846"/>
    </source>
</evidence>
<dbReference type="SUPFAM" id="SSF82171">
    <property type="entry name" value="DPP6 N-terminal domain-like"/>
    <property type="match status" value="1"/>
</dbReference>
<proteinExistence type="predicted"/>
<dbReference type="GO" id="GO:0006913">
    <property type="term" value="P:nucleocytoplasmic transport"/>
    <property type="evidence" value="ECO:0007669"/>
    <property type="project" value="TreeGrafter"/>
</dbReference>
<gene>
    <name evidence="1" type="ORF">EC973_004068</name>
</gene>
<sequence>MAHKDNCVYVYKLEGSVWVCKVLKHKFMLDITCLEWKQRAGGTLAVGCRKGVCVWNIHSSMENTSNQHETDATERVSALITSQTMKQPSPRYHPNAWMTYYRYPGHEHISAVAWDPTPGSFLIAAASGTSNTLVIYDTLLQQTKPLKRYGKGNVLLRWSPDGEWLYSASISGYSRVWETRTWTSSQFLNPPGLWVQSACWAPDNRSLFYSMRGKSDIYMLYRTGDTLRSDHLDWKLLTTPAIQVNTTSGEKVTTGGVIKELSLDPLGQRLVVAYEDSELLNLYTVNLTSPMILDKKDVLSLHGYIRGSELHLSEKAIALKPLNNVRPHHVLYAGSASKDALLAVVYENNLITFVSHAYTSESDSRRRLYI</sequence>
<dbReference type="PANTHER" id="PTHR14494:SF0">
    <property type="entry name" value="ALADIN"/>
    <property type="match status" value="1"/>
</dbReference>
<dbReference type="Proteomes" id="UP000605846">
    <property type="component" value="Unassembled WGS sequence"/>
</dbReference>
<dbReference type="PANTHER" id="PTHR14494">
    <property type="entry name" value="ALADIN/ADRACALIN/AAAS"/>
    <property type="match status" value="1"/>
</dbReference>
<comment type="caution">
    <text evidence="1">The sequence shown here is derived from an EMBL/GenBank/DDBJ whole genome shotgun (WGS) entry which is preliminary data.</text>
</comment>
<dbReference type="GO" id="GO:0005643">
    <property type="term" value="C:nuclear pore"/>
    <property type="evidence" value="ECO:0007669"/>
    <property type="project" value="TreeGrafter"/>
</dbReference>
<dbReference type="EMBL" id="JABAYA010000230">
    <property type="protein sequence ID" value="KAF7721860.1"/>
    <property type="molecule type" value="Genomic_DNA"/>
</dbReference>
<dbReference type="OrthoDB" id="10251741at2759"/>
<evidence type="ECO:0000313" key="1">
    <source>
        <dbReference type="EMBL" id="KAF7721860.1"/>
    </source>
</evidence>
<dbReference type="InterPro" id="IPR015943">
    <property type="entry name" value="WD40/YVTN_repeat-like_dom_sf"/>
</dbReference>
<name>A0A8H7ELP4_9FUNG</name>
<reference evidence="1" key="1">
    <citation type="submission" date="2020-01" db="EMBL/GenBank/DDBJ databases">
        <title>Genome Sequencing of Three Apophysomyces-Like Fungal Strains Confirms a Novel Fungal Genus in the Mucoromycota with divergent Burkholderia-like Endosymbiotic Bacteria.</title>
        <authorList>
            <person name="Stajich J.E."/>
            <person name="Macias A.M."/>
            <person name="Carter-House D."/>
            <person name="Lovett B."/>
            <person name="Kasson L.R."/>
            <person name="Berry K."/>
            <person name="Grigoriev I."/>
            <person name="Chang Y."/>
            <person name="Spatafora J."/>
            <person name="Kasson M.T."/>
        </authorList>
    </citation>
    <scope>NUCLEOTIDE SEQUENCE</scope>
    <source>
        <strain evidence="1">NRRL A-21654</strain>
    </source>
</reference>